<keyword evidence="8" id="KW-0675">Receptor</keyword>
<evidence type="ECO:0000256" key="1">
    <source>
        <dbReference type="ARBA" id="ARBA00004370"/>
    </source>
</evidence>
<comment type="similarity">
    <text evidence="2">Belongs to the G-protein coupled receptor 1 family.</text>
</comment>
<feature type="transmembrane region" description="Helical" evidence="6">
    <location>
        <begin position="170"/>
        <end position="190"/>
    </location>
</feature>
<evidence type="ECO:0000313" key="8">
    <source>
        <dbReference type="EMBL" id="ROT70219.1"/>
    </source>
</evidence>
<dbReference type="Pfam" id="PF10324">
    <property type="entry name" value="7TM_GPCR_Srw"/>
    <property type="match status" value="1"/>
</dbReference>
<dbReference type="PRINTS" id="PR00237">
    <property type="entry name" value="GPCRRHODOPSN"/>
</dbReference>
<feature type="domain" description="G-protein coupled receptors family 1 profile" evidence="7">
    <location>
        <begin position="68"/>
        <end position="355"/>
    </location>
</feature>
<dbReference type="PROSITE" id="PS50262">
    <property type="entry name" value="G_PROTEIN_RECEP_F1_2"/>
    <property type="match status" value="1"/>
</dbReference>
<feature type="transmembrane region" description="Helical" evidence="6">
    <location>
        <begin position="88"/>
        <end position="111"/>
    </location>
</feature>
<dbReference type="PANTHER" id="PTHR47023:SF1">
    <property type="entry name" value="SEX PEPTIDE RECEPTOR"/>
    <property type="match status" value="1"/>
</dbReference>
<comment type="subcellular location">
    <subcellularLocation>
        <location evidence="1">Membrane</location>
    </subcellularLocation>
</comment>
<reference evidence="8 9" key="1">
    <citation type="submission" date="2018-04" db="EMBL/GenBank/DDBJ databases">
        <authorList>
            <person name="Zhang X."/>
            <person name="Yuan J."/>
            <person name="Li F."/>
            <person name="Xiang J."/>
        </authorList>
    </citation>
    <scope>NUCLEOTIDE SEQUENCE [LARGE SCALE GENOMIC DNA]</scope>
    <source>
        <tissue evidence="8">Muscle</tissue>
    </source>
</reference>
<feature type="transmembrane region" description="Helical" evidence="6">
    <location>
        <begin position="291"/>
        <end position="315"/>
    </location>
</feature>
<feature type="transmembrane region" description="Helical" evidence="6">
    <location>
        <begin position="53"/>
        <end position="76"/>
    </location>
</feature>
<dbReference type="InterPro" id="IPR019427">
    <property type="entry name" value="7TM_GPCR_serpentine_rcpt_Srw"/>
</dbReference>
<feature type="transmembrane region" description="Helical" evidence="6">
    <location>
        <begin position="235"/>
        <end position="258"/>
    </location>
</feature>
<dbReference type="AlphaFoldDB" id="A0A3R7M1D8"/>
<keyword evidence="9" id="KW-1185">Reference proteome</keyword>
<dbReference type="EMBL" id="QCYY01002449">
    <property type="protein sequence ID" value="ROT70219.1"/>
    <property type="molecule type" value="Genomic_DNA"/>
</dbReference>
<evidence type="ECO:0000256" key="2">
    <source>
        <dbReference type="ARBA" id="ARBA00010663"/>
    </source>
</evidence>
<dbReference type="CDD" id="cd14978">
    <property type="entry name" value="7tmA_FMRFamide_R-like"/>
    <property type="match status" value="1"/>
</dbReference>
<evidence type="ECO:0000259" key="7">
    <source>
        <dbReference type="PROSITE" id="PS50262"/>
    </source>
</evidence>
<dbReference type="Gene3D" id="1.20.1070.10">
    <property type="entry name" value="Rhodopsin 7-helix transmembrane proteins"/>
    <property type="match status" value="1"/>
</dbReference>
<organism evidence="8 9">
    <name type="scientific">Penaeus vannamei</name>
    <name type="common">Whiteleg shrimp</name>
    <name type="synonym">Litopenaeus vannamei</name>
    <dbReference type="NCBI Taxonomy" id="6689"/>
    <lineage>
        <taxon>Eukaryota</taxon>
        <taxon>Metazoa</taxon>
        <taxon>Ecdysozoa</taxon>
        <taxon>Arthropoda</taxon>
        <taxon>Crustacea</taxon>
        <taxon>Multicrustacea</taxon>
        <taxon>Malacostraca</taxon>
        <taxon>Eumalacostraca</taxon>
        <taxon>Eucarida</taxon>
        <taxon>Decapoda</taxon>
        <taxon>Dendrobranchiata</taxon>
        <taxon>Penaeoidea</taxon>
        <taxon>Penaeidae</taxon>
        <taxon>Penaeus</taxon>
    </lineage>
</organism>
<dbReference type="OrthoDB" id="5962323at2759"/>
<keyword evidence="5 6" id="KW-0472">Membrane</keyword>
<dbReference type="GO" id="GO:0008528">
    <property type="term" value="F:G protein-coupled peptide receptor activity"/>
    <property type="evidence" value="ECO:0007669"/>
    <property type="project" value="InterPro"/>
</dbReference>
<comment type="caution">
    <text evidence="8">The sequence shown here is derived from an EMBL/GenBank/DDBJ whole genome shotgun (WGS) entry which is preliminary data.</text>
</comment>
<evidence type="ECO:0000313" key="9">
    <source>
        <dbReference type="Proteomes" id="UP000283509"/>
    </source>
</evidence>
<evidence type="ECO:0000256" key="5">
    <source>
        <dbReference type="ARBA" id="ARBA00023136"/>
    </source>
</evidence>
<evidence type="ECO:0000256" key="4">
    <source>
        <dbReference type="ARBA" id="ARBA00022989"/>
    </source>
</evidence>
<accession>A0A3R7M1D8</accession>
<dbReference type="InterPro" id="IPR017452">
    <property type="entry name" value="GPCR_Rhodpsn_7TM"/>
</dbReference>
<sequence length="399" mass="46411">MENYTIDILDNNDDNESYTLYNETYGNLSCSSNDSVFYINVTQQYPLELAMPLYGYAMPVLFLVTTIANTLILAVLGQRHMRSPTNAVLMAMALSDMLTVLFPEPMFFYMYTLNNHPKPLSPPSACNAWTIMHETIPNLFHTASIWLTVVLAVQRYIYVCHASLARVWCTLPRVMKVIAFIFVLATIHQAPRLFDTVYTPMMIESDEECVEVCVMSYSSWVTDLLTLDFYFSCYYIFRVIFVHLGPCLVLVILNVLLYRAMRQAQKRRQKLFKENDKKKECKKLRDDCTTLMLIVVVTVFLITEIPLAVITFLHVLSAKEIVQVFSEESYHIVHYFFIISNSFIIFSYPFNFAIYCGMSRQFRETFRDLFIRGRRMPRRDDSTRYSMINGPPKTCSTEV</sequence>
<dbReference type="PANTHER" id="PTHR47023">
    <property type="entry name" value="SEX PEPTIDE RECEPTOR"/>
    <property type="match status" value="1"/>
</dbReference>
<keyword evidence="4 6" id="KW-1133">Transmembrane helix</keyword>
<feature type="transmembrane region" description="Helical" evidence="6">
    <location>
        <begin position="335"/>
        <end position="357"/>
    </location>
</feature>
<dbReference type="SUPFAM" id="SSF81321">
    <property type="entry name" value="Family A G protein-coupled receptor-like"/>
    <property type="match status" value="1"/>
</dbReference>
<reference evidence="8 9" key="2">
    <citation type="submission" date="2019-01" db="EMBL/GenBank/DDBJ databases">
        <title>The decoding of complex shrimp genome reveals the adaptation for benthos swimmer, frequently molting mechanism and breeding impact on genome.</title>
        <authorList>
            <person name="Sun Y."/>
            <person name="Gao Y."/>
            <person name="Yu Y."/>
        </authorList>
    </citation>
    <scope>NUCLEOTIDE SEQUENCE [LARGE SCALE GENOMIC DNA]</scope>
    <source>
        <tissue evidence="8">Muscle</tissue>
    </source>
</reference>
<dbReference type="InterPro" id="IPR000276">
    <property type="entry name" value="GPCR_Rhodpsn"/>
</dbReference>
<evidence type="ECO:0000256" key="3">
    <source>
        <dbReference type="ARBA" id="ARBA00022692"/>
    </source>
</evidence>
<evidence type="ECO:0000256" key="6">
    <source>
        <dbReference type="SAM" id="Phobius"/>
    </source>
</evidence>
<protein>
    <submittedName>
        <fullName evidence="8">Sex peptide receptor</fullName>
    </submittedName>
</protein>
<name>A0A3R7M1D8_PENVA</name>
<dbReference type="Proteomes" id="UP000283509">
    <property type="component" value="Unassembled WGS sequence"/>
</dbReference>
<keyword evidence="3 6" id="KW-0812">Transmembrane</keyword>
<feature type="transmembrane region" description="Helical" evidence="6">
    <location>
        <begin position="139"/>
        <end position="158"/>
    </location>
</feature>
<gene>
    <name evidence="8" type="ORF">C7M84_011501</name>
</gene>
<proteinExistence type="inferred from homology"/>
<dbReference type="GO" id="GO:0016020">
    <property type="term" value="C:membrane"/>
    <property type="evidence" value="ECO:0007669"/>
    <property type="project" value="UniProtKB-SubCell"/>
</dbReference>
<dbReference type="InterPro" id="IPR053071">
    <property type="entry name" value="GPCR1-related_rcpt"/>
</dbReference>